<evidence type="ECO:0000256" key="1">
    <source>
        <dbReference type="ARBA" id="ARBA00004123"/>
    </source>
</evidence>
<evidence type="ECO:0000259" key="6">
    <source>
        <dbReference type="PROSITE" id="PS51005"/>
    </source>
</evidence>
<organism evidence="7 8">
    <name type="scientific">Cuscuta europaea</name>
    <name type="common">European dodder</name>
    <dbReference type="NCBI Taxonomy" id="41803"/>
    <lineage>
        <taxon>Eukaryota</taxon>
        <taxon>Viridiplantae</taxon>
        <taxon>Streptophyta</taxon>
        <taxon>Embryophyta</taxon>
        <taxon>Tracheophyta</taxon>
        <taxon>Spermatophyta</taxon>
        <taxon>Magnoliopsida</taxon>
        <taxon>eudicotyledons</taxon>
        <taxon>Gunneridae</taxon>
        <taxon>Pentapetalae</taxon>
        <taxon>asterids</taxon>
        <taxon>lamiids</taxon>
        <taxon>Solanales</taxon>
        <taxon>Convolvulaceae</taxon>
        <taxon>Cuscuteae</taxon>
        <taxon>Cuscuta</taxon>
        <taxon>Cuscuta subgen. Cuscuta</taxon>
    </lineage>
</organism>
<feature type="domain" description="NAC" evidence="6">
    <location>
        <begin position="16"/>
        <end position="162"/>
    </location>
</feature>
<dbReference type="AlphaFoldDB" id="A0A9P1EAQ3"/>
<dbReference type="Gene3D" id="2.170.150.80">
    <property type="entry name" value="NAC domain"/>
    <property type="match status" value="1"/>
</dbReference>
<gene>
    <name evidence="7" type="ORF">CEURO_LOCUS11550</name>
</gene>
<protein>
    <recommendedName>
        <fullName evidence="6">NAC domain-containing protein</fullName>
    </recommendedName>
</protein>
<dbReference type="Pfam" id="PF02365">
    <property type="entry name" value="NAM"/>
    <property type="match status" value="1"/>
</dbReference>
<dbReference type="EMBL" id="CAMAPE010000027">
    <property type="protein sequence ID" value="CAH9091409.1"/>
    <property type="molecule type" value="Genomic_DNA"/>
</dbReference>
<dbReference type="OrthoDB" id="1674324at2759"/>
<dbReference type="Proteomes" id="UP001152484">
    <property type="component" value="Unassembled WGS sequence"/>
</dbReference>
<dbReference type="InterPro" id="IPR003441">
    <property type="entry name" value="NAC-dom"/>
</dbReference>
<dbReference type="GO" id="GO:0006355">
    <property type="term" value="P:regulation of DNA-templated transcription"/>
    <property type="evidence" value="ECO:0007669"/>
    <property type="project" value="InterPro"/>
</dbReference>
<evidence type="ECO:0000256" key="2">
    <source>
        <dbReference type="ARBA" id="ARBA00023015"/>
    </source>
</evidence>
<comment type="caution">
    <text evidence="7">The sequence shown here is derived from an EMBL/GenBank/DDBJ whole genome shotgun (WGS) entry which is preliminary data.</text>
</comment>
<dbReference type="SUPFAM" id="SSF101941">
    <property type="entry name" value="NAC domain"/>
    <property type="match status" value="1"/>
</dbReference>
<dbReference type="GO" id="GO:0003677">
    <property type="term" value="F:DNA binding"/>
    <property type="evidence" value="ECO:0007669"/>
    <property type="project" value="UniProtKB-KW"/>
</dbReference>
<keyword evidence="2" id="KW-0805">Transcription regulation</keyword>
<comment type="subcellular location">
    <subcellularLocation>
        <location evidence="1">Nucleus</location>
    </subcellularLocation>
</comment>
<keyword evidence="3" id="KW-0238">DNA-binding</keyword>
<dbReference type="GO" id="GO:0005634">
    <property type="term" value="C:nucleus"/>
    <property type="evidence" value="ECO:0007669"/>
    <property type="project" value="UniProtKB-SubCell"/>
</dbReference>
<proteinExistence type="predicted"/>
<reference evidence="7" key="1">
    <citation type="submission" date="2022-07" db="EMBL/GenBank/DDBJ databases">
        <authorList>
            <person name="Macas J."/>
            <person name="Novak P."/>
            <person name="Neumann P."/>
        </authorList>
    </citation>
    <scope>NUCLEOTIDE SEQUENCE</scope>
</reference>
<accession>A0A9P1EAQ3</accession>
<dbReference type="PROSITE" id="PS51005">
    <property type="entry name" value="NAC"/>
    <property type="match status" value="1"/>
</dbReference>
<dbReference type="PANTHER" id="PTHR31989">
    <property type="entry name" value="NAC DOMAIN-CONTAINING PROTEIN 82-RELATED"/>
    <property type="match status" value="1"/>
</dbReference>
<keyword evidence="8" id="KW-1185">Reference proteome</keyword>
<evidence type="ECO:0000256" key="5">
    <source>
        <dbReference type="ARBA" id="ARBA00023242"/>
    </source>
</evidence>
<evidence type="ECO:0000313" key="8">
    <source>
        <dbReference type="Proteomes" id="UP001152484"/>
    </source>
</evidence>
<sequence length="277" mass="31198">MGSLGCIDKDATSFTLPPGCRFYPSEEQILCYYLPEKNGGDHRDGINVIKEINLYNFDPFNLPDASCYRFGRGGRRRHWFCFVARKLKDRRSRRAGGGYWRRKGRIRVVYEKGAGKVVIGMRNCFAFYLGESLKTAMRTDWFMYEYALPNAAAFVLCRIFVKSPRGNIGSENVLSSCAEESVATVRHIGIQFNGVTKSATEEEVQDEKKDILNFPVESVSKLEIPVSEPHGDWTISTAHFNAGATLFEAVSSEEILGLLEGDYIELNDLLCPLLGFD</sequence>
<name>A0A9P1EAQ3_CUSEU</name>
<keyword evidence="5" id="KW-0539">Nucleus</keyword>
<dbReference type="InterPro" id="IPR036093">
    <property type="entry name" value="NAC_dom_sf"/>
</dbReference>
<evidence type="ECO:0000256" key="3">
    <source>
        <dbReference type="ARBA" id="ARBA00023125"/>
    </source>
</evidence>
<evidence type="ECO:0000313" key="7">
    <source>
        <dbReference type="EMBL" id="CAH9091409.1"/>
    </source>
</evidence>
<evidence type="ECO:0000256" key="4">
    <source>
        <dbReference type="ARBA" id="ARBA00023163"/>
    </source>
</evidence>
<keyword evidence="4" id="KW-0804">Transcription</keyword>